<keyword evidence="4 6" id="KW-0067">ATP-binding</keyword>
<dbReference type="PROSITE" id="PS00107">
    <property type="entry name" value="PROTEIN_KINASE_ATP"/>
    <property type="match status" value="1"/>
</dbReference>
<dbReference type="PROSITE" id="PS50011">
    <property type="entry name" value="PROTEIN_KINASE_DOM"/>
    <property type="match status" value="1"/>
</dbReference>
<dbReference type="Gene3D" id="3.40.50.300">
    <property type="entry name" value="P-loop containing nucleotide triphosphate hydrolases"/>
    <property type="match status" value="1"/>
</dbReference>
<evidence type="ECO:0000313" key="9">
    <source>
        <dbReference type="Proteomes" id="UP000321595"/>
    </source>
</evidence>
<dbReference type="InterPro" id="IPR017441">
    <property type="entry name" value="Protein_kinase_ATP_BS"/>
</dbReference>
<evidence type="ECO:0000256" key="5">
    <source>
        <dbReference type="PROSITE-ProRule" id="PRU00339"/>
    </source>
</evidence>
<keyword evidence="9" id="KW-1185">Reference proteome</keyword>
<dbReference type="InterPro" id="IPR027417">
    <property type="entry name" value="P-loop_NTPase"/>
</dbReference>
<dbReference type="InterPro" id="IPR008271">
    <property type="entry name" value="Ser/Thr_kinase_AS"/>
</dbReference>
<dbReference type="InterPro" id="IPR011009">
    <property type="entry name" value="Kinase-like_dom_sf"/>
</dbReference>
<dbReference type="Pfam" id="PF00069">
    <property type="entry name" value="Pkinase"/>
    <property type="match status" value="1"/>
</dbReference>
<feature type="repeat" description="TPR" evidence="5">
    <location>
        <begin position="1129"/>
        <end position="1162"/>
    </location>
</feature>
<dbReference type="Gene3D" id="1.25.40.10">
    <property type="entry name" value="Tetratricopeptide repeat domain"/>
    <property type="match status" value="3"/>
</dbReference>
<dbReference type="GO" id="GO:0004674">
    <property type="term" value="F:protein serine/threonine kinase activity"/>
    <property type="evidence" value="ECO:0007669"/>
    <property type="project" value="TreeGrafter"/>
</dbReference>
<reference evidence="8 9" key="1">
    <citation type="submission" date="2019-08" db="EMBL/GenBank/DDBJ databases">
        <authorList>
            <person name="Liang Q."/>
        </authorList>
    </citation>
    <scope>NUCLEOTIDE SEQUENCE [LARGE SCALE GENOMIC DNA]</scope>
    <source>
        <strain evidence="8 9">V1718</strain>
    </source>
</reference>
<dbReference type="RefSeq" id="WP_146959868.1">
    <property type="nucleotide sequence ID" value="NZ_CP042467.1"/>
</dbReference>
<dbReference type="Gene3D" id="1.10.510.10">
    <property type="entry name" value="Transferase(Phosphotransferase) domain 1"/>
    <property type="match status" value="1"/>
</dbReference>
<dbReference type="PANTHER" id="PTHR43289:SF6">
    <property type="entry name" value="SERINE_THREONINE-PROTEIN KINASE NEKL-3"/>
    <property type="match status" value="1"/>
</dbReference>
<dbReference type="SUPFAM" id="SSF56112">
    <property type="entry name" value="Protein kinase-like (PK-like)"/>
    <property type="match status" value="1"/>
</dbReference>
<dbReference type="Gene3D" id="3.30.200.20">
    <property type="entry name" value="Phosphorylase Kinase, domain 1"/>
    <property type="match status" value="1"/>
</dbReference>
<dbReference type="PANTHER" id="PTHR43289">
    <property type="entry name" value="MITOGEN-ACTIVATED PROTEIN KINASE KINASE KINASE 20-RELATED"/>
    <property type="match status" value="1"/>
</dbReference>
<dbReference type="CDD" id="cd14014">
    <property type="entry name" value="STKc_PknB_like"/>
    <property type="match status" value="1"/>
</dbReference>
<gene>
    <name evidence="8" type="ORF">FRD01_11805</name>
</gene>
<dbReference type="SUPFAM" id="SSF48452">
    <property type="entry name" value="TPR-like"/>
    <property type="match status" value="2"/>
</dbReference>
<name>A0A5B8XSR4_9DELT</name>
<evidence type="ECO:0000256" key="3">
    <source>
        <dbReference type="ARBA" id="ARBA00022777"/>
    </source>
</evidence>
<feature type="binding site" evidence="6">
    <location>
        <position position="54"/>
    </location>
    <ligand>
        <name>ATP</name>
        <dbReference type="ChEBI" id="CHEBI:30616"/>
    </ligand>
</feature>
<evidence type="ECO:0000256" key="1">
    <source>
        <dbReference type="ARBA" id="ARBA00022679"/>
    </source>
</evidence>
<dbReference type="InterPro" id="IPR041664">
    <property type="entry name" value="AAA_16"/>
</dbReference>
<dbReference type="PROSITE" id="PS00108">
    <property type="entry name" value="PROTEIN_KINASE_ST"/>
    <property type="match status" value="1"/>
</dbReference>
<dbReference type="SMART" id="SM00028">
    <property type="entry name" value="TPR"/>
    <property type="match status" value="7"/>
</dbReference>
<dbReference type="InterPro" id="IPR019734">
    <property type="entry name" value="TPR_rpt"/>
</dbReference>
<sequence>MSDGLPKIGELVAGRYRIQEELGRGGYGVVYRARQDVMGRDVALKVLKPEAAKKSTEVERFRREVFHASGLKHPNTIQLYDFGETNGLFYIVMEFLQGLNLREHVLAQGPFEHDGAVEITLQILKSLREAHEHGIVHRDLKPENIFLVNTGQDDEILAKVLDFGLSKYVEGAGGKKEPTLTKEGMIFGTPQYMSPEQAYGQKVTPMTDIYALGLLIYEMVTARCAFTGRSSMEILIKQVSQPIPSMPEKLQGTVLAEFVDICTQKESKDRFPNAGEAYTWLSRRKNSPSMIQMFQNIDPEAHIETPEMVPAVRPMNAESDTQARVMMVSQNFELRLASMPMVGRQEELDSLLYWSRQALYSGGVSWITGDVGVGKTRLLNEWVRHFEMDGVLVLRGDYKEHGGPLVGLREALAPLTEQQTGGGQDTLPQVLSMDRLIELRGILLVDDDQKSALSEDAAFAVVEQAIFSIATNRPTVLVLENLQWADSFTQRLLEHWQEELAALTLPLLLVLTSRTDEVGTSQKLNHISGLGRRVVGPSFAHAIQLNRLTDAEALRMLGYLLPTSEAVEDRILRLSRGNPLFLTEVSRYLLEAELVEFNEGVQRWDLRADLPPGEDFIPPSMSELVLRRIRSLVTHTSHGGVFKALILRAVLIGSRFELRVLKELLRRESRPDLEFYIDDAVDRFARAGILQPVVMGTKPGLEFSYSLSQKTLFDSGIDFGEDAKRVHAHLAEIKTDLYESTSRDRRLELSSSIAEHYMECDERLQAHKWWMTASTDAEDALDFRASLNFLNSAQMLLSDEIDPDGERLLEVRLRQGKFYQLLGEYGPAEYALSAALEEARRVGDQVGEAMASEALAQVYTLLGRYHEARSNLDSTIALYEKFPDFVGILRCETNHAEILRYQGRYVEAQARFQEGINKADALNNVAIAVQNLYGLGQCYYAHGHLRSAVDVFHACRKRAEVAGLWRIVSSIDIELAMIAIVTEGVNRAEQLVKQALEAKRKTGDTLGQAHAHLILGMALRRSLRVQEAEFHAERALTLNERLSHKYGIGKSILLHAEIAWLKGKPETALTLIEEALQVHTEIADSHGRALSLIYKGLFCVEAEKPDDAAEAVAEAMRIGGEDGLGVYQPAGLLFLGMVYEAQENIEEAIAYYGESLELAEQMGNRESASLAAISLAKLHIVMGDIESASQEIPIARNQAERLGNNIALMLALTGEAWLARVQNNPHTLQPTLQKLRVLADQRGGANLRVPEKLAKLAMQLVTHQPANKVRQSVSTVIELIEAIGAEDLARKLQKKLALFL</sequence>
<feature type="domain" description="Protein kinase" evidence="7">
    <location>
        <begin position="16"/>
        <end position="281"/>
    </location>
</feature>
<dbReference type="Proteomes" id="UP000321595">
    <property type="component" value="Chromosome"/>
</dbReference>
<evidence type="ECO:0000256" key="4">
    <source>
        <dbReference type="ARBA" id="ARBA00022840"/>
    </source>
</evidence>
<dbReference type="Pfam" id="PF13424">
    <property type="entry name" value="TPR_12"/>
    <property type="match status" value="1"/>
</dbReference>
<dbReference type="SUPFAM" id="SSF52540">
    <property type="entry name" value="P-loop containing nucleoside triphosphate hydrolases"/>
    <property type="match status" value="1"/>
</dbReference>
<evidence type="ECO:0000313" key="8">
    <source>
        <dbReference type="EMBL" id="QED27908.1"/>
    </source>
</evidence>
<evidence type="ECO:0000259" key="7">
    <source>
        <dbReference type="PROSITE" id="PS50011"/>
    </source>
</evidence>
<dbReference type="OrthoDB" id="5476018at2"/>
<protein>
    <submittedName>
        <fullName evidence="8">Protein kinase</fullName>
    </submittedName>
</protein>
<dbReference type="EMBL" id="CP042467">
    <property type="protein sequence ID" value="QED27908.1"/>
    <property type="molecule type" value="Genomic_DNA"/>
</dbReference>
<organism evidence="8 9">
    <name type="scientific">Microvenator marinus</name>
    <dbReference type="NCBI Taxonomy" id="2600177"/>
    <lineage>
        <taxon>Bacteria</taxon>
        <taxon>Deltaproteobacteria</taxon>
        <taxon>Bradymonadales</taxon>
        <taxon>Microvenatoraceae</taxon>
        <taxon>Microvenator</taxon>
    </lineage>
</organism>
<keyword evidence="3 8" id="KW-0418">Kinase</keyword>
<dbReference type="PROSITE" id="PS50005">
    <property type="entry name" value="TPR"/>
    <property type="match status" value="1"/>
</dbReference>
<dbReference type="Pfam" id="PF13191">
    <property type="entry name" value="AAA_16"/>
    <property type="match status" value="1"/>
</dbReference>
<keyword evidence="1" id="KW-0808">Transferase</keyword>
<evidence type="ECO:0000256" key="6">
    <source>
        <dbReference type="PROSITE-ProRule" id="PRU10141"/>
    </source>
</evidence>
<accession>A0A5B8XSR4</accession>
<keyword evidence="5" id="KW-0802">TPR repeat</keyword>
<keyword evidence="2 6" id="KW-0547">Nucleotide-binding</keyword>
<evidence type="ECO:0000256" key="2">
    <source>
        <dbReference type="ARBA" id="ARBA00022741"/>
    </source>
</evidence>
<proteinExistence type="predicted"/>
<dbReference type="InterPro" id="IPR011990">
    <property type="entry name" value="TPR-like_helical_dom_sf"/>
</dbReference>
<dbReference type="InterPro" id="IPR000719">
    <property type="entry name" value="Prot_kinase_dom"/>
</dbReference>
<dbReference type="KEGG" id="bbae:FRD01_11805"/>
<dbReference type="SMART" id="SM00220">
    <property type="entry name" value="S_TKc"/>
    <property type="match status" value="1"/>
</dbReference>
<dbReference type="GO" id="GO:0005524">
    <property type="term" value="F:ATP binding"/>
    <property type="evidence" value="ECO:0007669"/>
    <property type="project" value="UniProtKB-UniRule"/>
</dbReference>